<feature type="domain" description="Radical SAM core" evidence="6">
    <location>
        <begin position="93"/>
        <end position="330"/>
    </location>
</feature>
<dbReference type="SFLD" id="SFLDG01384">
    <property type="entry name" value="thioether_bond_formation_requi"/>
    <property type="match status" value="1"/>
</dbReference>
<evidence type="ECO:0000256" key="2">
    <source>
        <dbReference type="ARBA" id="ARBA00022691"/>
    </source>
</evidence>
<dbReference type="CDD" id="cd01335">
    <property type="entry name" value="Radical_SAM"/>
    <property type="match status" value="1"/>
</dbReference>
<evidence type="ECO:0000313" key="7">
    <source>
        <dbReference type="EMBL" id="GAK60548.1"/>
    </source>
</evidence>
<dbReference type="Gene3D" id="3.20.20.70">
    <property type="entry name" value="Aldolase class I"/>
    <property type="match status" value="1"/>
</dbReference>
<protein>
    <submittedName>
        <fullName evidence="7">Radical SAM domain protein</fullName>
    </submittedName>
</protein>
<dbReference type="SFLD" id="SFLDG01386">
    <property type="entry name" value="main_SPASM_domain-containing"/>
    <property type="match status" value="1"/>
</dbReference>
<name>A0A081C7J3_VECG1</name>
<evidence type="ECO:0000259" key="6">
    <source>
        <dbReference type="PROSITE" id="PS51918"/>
    </source>
</evidence>
<evidence type="ECO:0000313" key="8">
    <source>
        <dbReference type="Proteomes" id="UP000030661"/>
    </source>
</evidence>
<dbReference type="InterPro" id="IPR013785">
    <property type="entry name" value="Aldolase_TIM"/>
</dbReference>
<dbReference type="InterPro" id="IPR058240">
    <property type="entry name" value="rSAM_sf"/>
</dbReference>
<keyword evidence="4" id="KW-0408">Iron</keyword>
<dbReference type="Pfam" id="PF04055">
    <property type="entry name" value="Radical_SAM"/>
    <property type="match status" value="1"/>
</dbReference>
<keyword evidence="5" id="KW-0411">Iron-sulfur</keyword>
<dbReference type="SFLD" id="SFLDG01067">
    <property type="entry name" value="SPASM/twitch_domain_containing"/>
    <property type="match status" value="1"/>
</dbReference>
<reference evidence="7" key="1">
    <citation type="journal article" date="2015" name="PeerJ">
        <title>First genomic representation of candidate bacterial phylum KSB3 points to enhanced environmental sensing as a trigger of wastewater bulking.</title>
        <authorList>
            <person name="Sekiguchi Y."/>
            <person name="Ohashi A."/>
            <person name="Parks D.H."/>
            <person name="Yamauchi T."/>
            <person name="Tyson G.W."/>
            <person name="Hugenholtz P."/>
        </authorList>
    </citation>
    <scope>NUCLEOTIDE SEQUENCE [LARGE SCALE GENOMIC DNA]</scope>
</reference>
<dbReference type="PROSITE" id="PS51918">
    <property type="entry name" value="RADICAL_SAM"/>
    <property type="match status" value="1"/>
</dbReference>
<evidence type="ECO:0000256" key="4">
    <source>
        <dbReference type="ARBA" id="ARBA00023004"/>
    </source>
</evidence>
<sequence length="479" mass="55567">MNTYFVSQYLNVIELETSSLLFNGANGVMDEVSSALGNKLRVPRIPVDVSNMSESEIHYLKKRGHITSLSQEEEIATFTHIVKSLRHYEQERAKKQGYIMLLLSYNCNLDCYYCYQREIRRQNKKHNRTQVMSPTFVEEIFTQHFESFFPGVPYKNVRIVLYGGEPFLLQHSKTIKRILEFTRNTPFEVVSAITNGTQVDTMLDFFGPLPGQVNSVQISLDGTQEFHDHSRISASKKPTFHKIIENIHRLLDKKVRINLRINLSKENIYKLKELTDFLKEQDFLGHPLLYPYLHPIHIHYDQTDEDELLSIDKLSDYLLSSTISEYIRTPAIRKADRYRQLLSLQNGSTGLTMASFCMISTENYIIIDPHGDIYKCYEEAGREEYKLGEIRNRQIQWFKSELETYLSRDVSTIIPCSTCSVALACGGECAAQARAKYHNFFAAYCNNSKFMILDAIKHLYQEQVKDVHQDNMDINLPNL</sequence>
<keyword evidence="8" id="KW-1185">Reference proteome</keyword>
<dbReference type="EMBL" id="DF820473">
    <property type="protein sequence ID" value="GAK60548.1"/>
    <property type="molecule type" value="Genomic_DNA"/>
</dbReference>
<accession>A0A081C7J3</accession>
<dbReference type="InterPro" id="IPR023885">
    <property type="entry name" value="4Fe4S-binding_SPASM_dom"/>
</dbReference>
<dbReference type="GO" id="GO:0051536">
    <property type="term" value="F:iron-sulfur cluster binding"/>
    <property type="evidence" value="ECO:0007669"/>
    <property type="project" value="UniProtKB-KW"/>
</dbReference>
<proteinExistence type="predicted"/>
<dbReference type="SUPFAM" id="SSF102114">
    <property type="entry name" value="Radical SAM enzymes"/>
    <property type="match status" value="1"/>
</dbReference>
<comment type="cofactor">
    <cofactor evidence="1">
        <name>[4Fe-4S] cluster</name>
        <dbReference type="ChEBI" id="CHEBI:49883"/>
    </cofactor>
</comment>
<dbReference type="STRING" id="1499967.U27_00445"/>
<evidence type="ECO:0000256" key="5">
    <source>
        <dbReference type="ARBA" id="ARBA00023014"/>
    </source>
</evidence>
<dbReference type="Proteomes" id="UP000030661">
    <property type="component" value="Unassembled WGS sequence"/>
</dbReference>
<dbReference type="PANTHER" id="PTHR43273:SF8">
    <property type="entry name" value="RADICAL SAM DOMAIN PROTEIN"/>
    <property type="match status" value="1"/>
</dbReference>
<dbReference type="PANTHER" id="PTHR43273">
    <property type="entry name" value="ANAEROBIC SULFATASE-MATURATING ENZYME HOMOLOG ASLB-RELATED"/>
    <property type="match status" value="1"/>
</dbReference>
<gene>
    <name evidence="7" type="ORF">U27_00445</name>
</gene>
<dbReference type="HOGENOM" id="CLU_009273_3_1_0"/>
<dbReference type="SFLD" id="SFLDS00029">
    <property type="entry name" value="Radical_SAM"/>
    <property type="match status" value="1"/>
</dbReference>
<dbReference type="AlphaFoldDB" id="A0A081C7J3"/>
<dbReference type="GO" id="GO:0046872">
    <property type="term" value="F:metal ion binding"/>
    <property type="evidence" value="ECO:0007669"/>
    <property type="project" value="UniProtKB-KW"/>
</dbReference>
<dbReference type="InterPro" id="IPR007197">
    <property type="entry name" value="rSAM"/>
</dbReference>
<organism evidence="7">
    <name type="scientific">Vecturithrix granuli</name>
    <dbReference type="NCBI Taxonomy" id="1499967"/>
    <lineage>
        <taxon>Bacteria</taxon>
        <taxon>Candidatus Moduliflexota</taxon>
        <taxon>Candidatus Vecturitrichia</taxon>
        <taxon>Candidatus Vecturitrichales</taxon>
        <taxon>Candidatus Vecturitrichaceae</taxon>
        <taxon>Candidatus Vecturithrix</taxon>
    </lineage>
</organism>
<dbReference type="NCBIfam" id="TIGR04085">
    <property type="entry name" value="rSAM_more_4Fe4S"/>
    <property type="match status" value="1"/>
</dbReference>
<dbReference type="InterPro" id="IPR023867">
    <property type="entry name" value="Sulphatase_maturase_rSAM"/>
</dbReference>
<keyword evidence="2" id="KW-0949">S-adenosyl-L-methionine</keyword>
<keyword evidence="3" id="KW-0479">Metal-binding</keyword>
<evidence type="ECO:0000256" key="1">
    <source>
        <dbReference type="ARBA" id="ARBA00001966"/>
    </source>
</evidence>
<evidence type="ECO:0000256" key="3">
    <source>
        <dbReference type="ARBA" id="ARBA00022723"/>
    </source>
</evidence>
<dbReference type="GO" id="GO:0016491">
    <property type="term" value="F:oxidoreductase activity"/>
    <property type="evidence" value="ECO:0007669"/>
    <property type="project" value="InterPro"/>
</dbReference>